<accession>A0A1I6AFB8</accession>
<evidence type="ECO:0000259" key="1">
    <source>
        <dbReference type="Pfam" id="PF00381"/>
    </source>
</evidence>
<dbReference type="Pfam" id="PF00381">
    <property type="entry name" value="PTS-HPr"/>
    <property type="match status" value="1"/>
</dbReference>
<dbReference type="InterPro" id="IPR035895">
    <property type="entry name" value="HPr-like_sf"/>
</dbReference>
<gene>
    <name evidence="2" type="ORF">SAMN02745910_02689</name>
</gene>
<sequence>MTLNKSLAKVVVEINETANKFQSSIVIKTDDKTIDAKSILGLTYTVLNSQSFQVEIHGEDEEGAKRAMSHVFWKNNLPIELV</sequence>
<dbReference type="Proteomes" id="UP000182762">
    <property type="component" value="Unassembled WGS sequence"/>
</dbReference>
<evidence type="ECO:0000313" key="3">
    <source>
        <dbReference type="Proteomes" id="UP000182762"/>
    </source>
</evidence>
<proteinExistence type="predicted"/>
<dbReference type="EMBL" id="FOXX01000006">
    <property type="protein sequence ID" value="SFQ67408.1"/>
    <property type="molecule type" value="Genomic_DNA"/>
</dbReference>
<dbReference type="Gene3D" id="3.30.1340.10">
    <property type="entry name" value="HPr-like"/>
    <property type="match status" value="1"/>
</dbReference>
<dbReference type="RefSeq" id="WP_061805376.1">
    <property type="nucleotide sequence ID" value="NZ_FOXX01000006.1"/>
</dbReference>
<dbReference type="SUPFAM" id="SSF55594">
    <property type="entry name" value="HPr-like"/>
    <property type="match status" value="1"/>
</dbReference>
<dbReference type="InterPro" id="IPR000032">
    <property type="entry name" value="HPr-like"/>
</dbReference>
<reference evidence="2 3" key="1">
    <citation type="submission" date="2016-10" db="EMBL/GenBank/DDBJ databases">
        <authorList>
            <person name="Varghese N."/>
            <person name="Submissions S."/>
        </authorList>
    </citation>
    <scope>NUCLEOTIDE SEQUENCE [LARGE SCALE GENOMIC DNA]</scope>
    <source>
        <strain evidence="2 3">DSM 13796</strain>
    </source>
</reference>
<evidence type="ECO:0000313" key="2">
    <source>
        <dbReference type="EMBL" id="SFQ67408.1"/>
    </source>
</evidence>
<keyword evidence="3" id="KW-1185">Reference proteome</keyword>
<organism evidence="2 3">
    <name type="scientific">Priestia endophytica DSM 13796</name>
    <dbReference type="NCBI Taxonomy" id="1121089"/>
    <lineage>
        <taxon>Bacteria</taxon>
        <taxon>Bacillati</taxon>
        <taxon>Bacillota</taxon>
        <taxon>Bacilli</taxon>
        <taxon>Bacillales</taxon>
        <taxon>Bacillaceae</taxon>
        <taxon>Priestia</taxon>
    </lineage>
</organism>
<comment type="caution">
    <text evidence="2">The sequence shown here is derived from an EMBL/GenBank/DDBJ whole genome shotgun (WGS) entry which is preliminary data.</text>
</comment>
<feature type="domain" description="HPr" evidence="1">
    <location>
        <begin position="13"/>
        <end position="71"/>
    </location>
</feature>
<dbReference type="GeneID" id="93711329"/>
<protein>
    <submittedName>
        <fullName evidence="2">Phosphocarrier protein</fullName>
    </submittedName>
</protein>
<name>A0A1I6AFB8_9BACI</name>